<keyword evidence="2 13" id="KW-0963">Cytoplasm</keyword>
<dbReference type="InterPro" id="IPR022664">
    <property type="entry name" value="DapB_N_CS"/>
</dbReference>
<comment type="pathway">
    <text evidence="9 13">Amino-acid biosynthesis; L-lysine biosynthesis via DAP pathway; (S)-tetrahydrodipicolinate from L-aspartate: step 4/4.</text>
</comment>
<comment type="caution">
    <text evidence="16">The sequence shown here is derived from an EMBL/GenBank/DDBJ whole genome shotgun (WGS) entry which is preliminary data.</text>
</comment>
<keyword evidence="6 13" id="KW-0560">Oxidoreductase</keyword>
<evidence type="ECO:0000256" key="8">
    <source>
        <dbReference type="ARBA" id="ARBA00023154"/>
    </source>
</evidence>
<evidence type="ECO:0000313" key="16">
    <source>
        <dbReference type="EMBL" id="OPZ93270.1"/>
    </source>
</evidence>
<evidence type="ECO:0000256" key="1">
    <source>
        <dbReference type="ARBA" id="ARBA00006642"/>
    </source>
</evidence>
<evidence type="ECO:0000256" key="5">
    <source>
        <dbReference type="ARBA" id="ARBA00022915"/>
    </source>
</evidence>
<dbReference type="SUPFAM" id="SSF55347">
    <property type="entry name" value="Glyceraldehyde-3-phosphate dehydrogenase-like, C-terminal domain"/>
    <property type="match status" value="1"/>
</dbReference>
<dbReference type="InterPro" id="IPR000846">
    <property type="entry name" value="DapB_N"/>
</dbReference>
<evidence type="ECO:0000259" key="15">
    <source>
        <dbReference type="Pfam" id="PF05173"/>
    </source>
</evidence>
<comment type="subunit">
    <text evidence="13">Homotetramer.</text>
</comment>
<comment type="caution">
    <text evidence="13">Was originally thought to be a dihydrodipicolinate reductase (DHDPR), catalyzing the conversion of dihydrodipicolinate to tetrahydrodipicolinate. However, it was shown in E.coli that the substrate of the enzymatic reaction is not dihydrodipicolinate (DHDP) but in fact (2S,4S)-4-hydroxy-2,3,4,5-tetrahydrodipicolinic acid (HTPA), the product released by the DapA-catalyzed reaction.</text>
</comment>
<dbReference type="GO" id="GO:0019877">
    <property type="term" value="P:diaminopimelate biosynthetic process"/>
    <property type="evidence" value="ECO:0007669"/>
    <property type="project" value="UniProtKB-UniRule"/>
</dbReference>
<evidence type="ECO:0000256" key="4">
    <source>
        <dbReference type="ARBA" id="ARBA00022857"/>
    </source>
</evidence>
<dbReference type="NCBIfam" id="TIGR00036">
    <property type="entry name" value="dapB"/>
    <property type="match status" value="1"/>
</dbReference>
<gene>
    <name evidence="13 16" type="primary">dapB</name>
    <name evidence="16" type="ORF">BWY73_00409</name>
</gene>
<dbReference type="Proteomes" id="UP000485484">
    <property type="component" value="Unassembled WGS sequence"/>
</dbReference>
<feature type="binding site" evidence="13">
    <location>
        <position position="38"/>
    </location>
    <ligand>
        <name>NAD(+)</name>
        <dbReference type="ChEBI" id="CHEBI:57540"/>
    </ligand>
</feature>
<feature type="binding site" evidence="13">
    <location>
        <begin position="119"/>
        <end position="122"/>
    </location>
    <ligand>
        <name>NAD(+)</name>
        <dbReference type="ChEBI" id="CHEBI:57540"/>
    </ligand>
</feature>
<dbReference type="UniPathway" id="UPA00034">
    <property type="reaction ID" value="UER00018"/>
</dbReference>
<dbReference type="GO" id="GO:0008839">
    <property type="term" value="F:4-hydroxy-tetrahydrodipicolinate reductase"/>
    <property type="evidence" value="ECO:0007669"/>
    <property type="project" value="UniProtKB-UniRule"/>
</dbReference>
<dbReference type="GO" id="GO:0050661">
    <property type="term" value="F:NADP binding"/>
    <property type="evidence" value="ECO:0007669"/>
    <property type="project" value="UniProtKB-UniRule"/>
</dbReference>
<dbReference type="HAMAP" id="MF_00102">
    <property type="entry name" value="DapB"/>
    <property type="match status" value="1"/>
</dbReference>
<dbReference type="AlphaFoldDB" id="A0A1V5MK27"/>
<evidence type="ECO:0000256" key="3">
    <source>
        <dbReference type="ARBA" id="ARBA00022605"/>
    </source>
</evidence>
<feature type="binding site" evidence="13">
    <location>
        <begin position="12"/>
        <end position="17"/>
    </location>
    <ligand>
        <name>NAD(+)</name>
        <dbReference type="ChEBI" id="CHEBI:57540"/>
    </ligand>
</feature>
<feature type="active site" description="Proton donor" evidence="13">
    <location>
        <position position="155"/>
    </location>
</feature>
<comment type="catalytic activity">
    <reaction evidence="12 13">
        <text>(S)-2,3,4,5-tetrahydrodipicolinate + NAD(+) + H2O = (2S,4S)-4-hydroxy-2,3,4,5-tetrahydrodipicolinate + NADH + H(+)</text>
        <dbReference type="Rhea" id="RHEA:35323"/>
        <dbReference type="ChEBI" id="CHEBI:15377"/>
        <dbReference type="ChEBI" id="CHEBI:15378"/>
        <dbReference type="ChEBI" id="CHEBI:16845"/>
        <dbReference type="ChEBI" id="CHEBI:57540"/>
        <dbReference type="ChEBI" id="CHEBI:57945"/>
        <dbReference type="ChEBI" id="CHEBI:67139"/>
        <dbReference type="EC" id="1.17.1.8"/>
    </reaction>
</comment>
<keyword evidence="3 13" id="KW-0028">Amino-acid biosynthesis</keyword>
<dbReference type="GO" id="GO:0005737">
    <property type="term" value="C:cytoplasm"/>
    <property type="evidence" value="ECO:0007669"/>
    <property type="project" value="UniProtKB-SubCell"/>
</dbReference>
<evidence type="ECO:0000256" key="10">
    <source>
        <dbReference type="ARBA" id="ARBA00038983"/>
    </source>
</evidence>
<comment type="subcellular location">
    <subcellularLocation>
        <location evidence="13">Cytoplasm</location>
    </subcellularLocation>
</comment>
<dbReference type="FunFam" id="3.30.360.10:FF:000004">
    <property type="entry name" value="4-hydroxy-tetrahydrodipicolinate reductase"/>
    <property type="match status" value="1"/>
</dbReference>
<evidence type="ECO:0000256" key="12">
    <source>
        <dbReference type="ARBA" id="ARBA00049396"/>
    </source>
</evidence>
<feature type="binding site" evidence="13">
    <location>
        <begin position="161"/>
        <end position="162"/>
    </location>
    <ligand>
        <name>(S)-2,3,4,5-tetrahydrodipicolinate</name>
        <dbReference type="ChEBI" id="CHEBI:16845"/>
    </ligand>
</feature>
<comment type="similarity">
    <text evidence="1 13">Belongs to the DapB family.</text>
</comment>
<dbReference type="CDD" id="cd02274">
    <property type="entry name" value="DHDPR_N"/>
    <property type="match status" value="1"/>
</dbReference>
<dbReference type="InterPro" id="IPR023940">
    <property type="entry name" value="DHDPR_bac"/>
</dbReference>
<comment type="catalytic activity">
    <reaction evidence="11 13">
        <text>(S)-2,3,4,5-tetrahydrodipicolinate + NADP(+) + H2O = (2S,4S)-4-hydroxy-2,3,4,5-tetrahydrodipicolinate + NADPH + H(+)</text>
        <dbReference type="Rhea" id="RHEA:35331"/>
        <dbReference type="ChEBI" id="CHEBI:15377"/>
        <dbReference type="ChEBI" id="CHEBI:15378"/>
        <dbReference type="ChEBI" id="CHEBI:16845"/>
        <dbReference type="ChEBI" id="CHEBI:57783"/>
        <dbReference type="ChEBI" id="CHEBI:58349"/>
        <dbReference type="ChEBI" id="CHEBI:67139"/>
        <dbReference type="EC" id="1.17.1.8"/>
    </reaction>
</comment>
<protein>
    <recommendedName>
        <fullName evidence="10 13">4-hydroxy-tetrahydrodipicolinate reductase</fullName>
        <shortName evidence="13">HTPA reductase</shortName>
        <ecNumber evidence="10 13">1.17.1.8</ecNumber>
    </recommendedName>
</protein>
<name>A0A1V5MK27_UNCT6</name>
<dbReference type="Pfam" id="PF01113">
    <property type="entry name" value="DapB_N"/>
    <property type="match status" value="1"/>
</dbReference>
<proteinExistence type="inferred from homology"/>
<dbReference type="PANTHER" id="PTHR20836:SF0">
    <property type="entry name" value="4-HYDROXY-TETRAHYDRODIPICOLINATE REDUCTASE 1, CHLOROPLASTIC-RELATED"/>
    <property type="match status" value="1"/>
</dbReference>
<keyword evidence="5 13" id="KW-0220">Diaminopimelate biosynthesis</keyword>
<dbReference type="Gene3D" id="3.40.50.720">
    <property type="entry name" value="NAD(P)-binding Rossmann-like Domain"/>
    <property type="match status" value="1"/>
</dbReference>
<dbReference type="GO" id="GO:0009089">
    <property type="term" value="P:lysine biosynthetic process via diaminopimelate"/>
    <property type="evidence" value="ECO:0007669"/>
    <property type="project" value="UniProtKB-UniRule"/>
</dbReference>
<evidence type="ECO:0000256" key="11">
    <source>
        <dbReference type="ARBA" id="ARBA00049080"/>
    </source>
</evidence>
<evidence type="ECO:0000259" key="14">
    <source>
        <dbReference type="Pfam" id="PF01113"/>
    </source>
</evidence>
<reference evidence="16" key="1">
    <citation type="submission" date="2017-02" db="EMBL/GenBank/DDBJ databases">
        <title>Delving into the versatile metabolic prowess of the omnipresent phylum Bacteroidetes.</title>
        <authorList>
            <person name="Nobu M.K."/>
            <person name="Mei R."/>
            <person name="Narihiro T."/>
            <person name="Kuroda K."/>
            <person name="Liu W.-T."/>
        </authorList>
    </citation>
    <scope>NUCLEOTIDE SEQUENCE</scope>
    <source>
        <strain evidence="16">ADurb.Bin417</strain>
    </source>
</reference>
<feature type="binding site" evidence="13">
    <location>
        <begin position="95"/>
        <end position="97"/>
    </location>
    <ligand>
        <name>NAD(+)</name>
        <dbReference type="ChEBI" id="CHEBI:57540"/>
    </ligand>
</feature>
<dbReference type="PANTHER" id="PTHR20836">
    <property type="entry name" value="DIHYDRODIPICOLINATE REDUCTASE"/>
    <property type="match status" value="1"/>
</dbReference>
<dbReference type="PIRSF" id="PIRSF000161">
    <property type="entry name" value="DHPR"/>
    <property type="match status" value="1"/>
</dbReference>
<keyword evidence="4 13" id="KW-0521">NADP</keyword>
<dbReference type="PROSITE" id="PS01298">
    <property type="entry name" value="DAPB"/>
    <property type="match status" value="1"/>
</dbReference>
<feature type="domain" description="Dihydrodipicolinate reductase N-terminal" evidence="14">
    <location>
        <begin position="7"/>
        <end position="122"/>
    </location>
</feature>
<evidence type="ECO:0000256" key="9">
    <source>
        <dbReference type="ARBA" id="ARBA00037922"/>
    </source>
</evidence>
<evidence type="ECO:0000256" key="2">
    <source>
        <dbReference type="ARBA" id="ARBA00022490"/>
    </source>
</evidence>
<dbReference type="GO" id="GO:0051287">
    <property type="term" value="F:NAD binding"/>
    <property type="evidence" value="ECO:0007669"/>
    <property type="project" value="UniProtKB-UniRule"/>
</dbReference>
<evidence type="ECO:0000256" key="7">
    <source>
        <dbReference type="ARBA" id="ARBA00023027"/>
    </source>
</evidence>
<dbReference type="Gene3D" id="3.30.360.10">
    <property type="entry name" value="Dihydrodipicolinate Reductase, domain 2"/>
    <property type="match status" value="1"/>
</dbReference>
<feature type="domain" description="Dihydrodipicolinate reductase C-terminal" evidence="15">
    <location>
        <begin position="125"/>
        <end position="260"/>
    </location>
</feature>
<dbReference type="EMBL" id="MWAK01000034">
    <property type="protein sequence ID" value="OPZ93270.1"/>
    <property type="molecule type" value="Genomic_DNA"/>
</dbReference>
<feature type="active site" description="Proton donor/acceptor" evidence="13">
    <location>
        <position position="151"/>
    </location>
</feature>
<accession>A0A1V5MK27</accession>
<dbReference type="GO" id="GO:0016726">
    <property type="term" value="F:oxidoreductase activity, acting on CH or CH2 groups, NAD or NADP as acceptor"/>
    <property type="evidence" value="ECO:0007669"/>
    <property type="project" value="UniProtKB-UniRule"/>
</dbReference>
<dbReference type="EC" id="1.17.1.8" evidence="10 13"/>
<dbReference type="InterPro" id="IPR022663">
    <property type="entry name" value="DapB_C"/>
</dbReference>
<evidence type="ECO:0000256" key="6">
    <source>
        <dbReference type="ARBA" id="ARBA00023002"/>
    </source>
</evidence>
<keyword evidence="8 13" id="KW-0457">Lysine biosynthesis</keyword>
<evidence type="ECO:0000256" key="13">
    <source>
        <dbReference type="HAMAP-Rule" id="MF_00102"/>
    </source>
</evidence>
<organism evidence="16">
    <name type="scientific">candidate division TA06 bacterium ADurb.Bin417</name>
    <dbReference type="NCBI Taxonomy" id="1852828"/>
    <lineage>
        <taxon>Bacteria</taxon>
        <taxon>Bacteria division TA06</taxon>
    </lineage>
</organism>
<dbReference type="Pfam" id="PF05173">
    <property type="entry name" value="DapB_C"/>
    <property type="match status" value="1"/>
</dbReference>
<feature type="binding site" evidence="13">
    <location>
        <position position="152"/>
    </location>
    <ligand>
        <name>(S)-2,3,4,5-tetrahydrodipicolinate</name>
        <dbReference type="ChEBI" id="CHEBI:16845"/>
    </ligand>
</feature>
<keyword evidence="7 13" id="KW-0520">NAD</keyword>
<comment type="function">
    <text evidence="13">Catalyzes the conversion of 4-hydroxy-tetrahydrodipicolinate (HTPA) to tetrahydrodipicolinate.</text>
</comment>
<dbReference type="SUPFAM" id="SSF51735">
    <property type="entry name" value="NAD(P)-binding Rossmann-fold domains"/>
    <property type="match status" value="1"/>
</dbReference>
<sequence length="262" mass="27617">MSEQRIGIAVAGAAGRMGQVIIGLLKEHPRACLAAALERSGHPDLGRPVGPDILITDDLAGALQKAAVLIDFTTPAATLEHLAAAKKAGRPIVIGTTGLSPEEMETIRAAGREIALLASPNMSPGVNLLFRLTAEAASRLKDYQVEIVEAHHDRKVDAPSGTALRLAEIVAADRNQDLKTAAVYGRSGRCGPRPDGEIGIHAIRVADVVGEHTVIFGAAGERLELHHRATSRQTFATGAIRAALFLVDRKPGFYSMAEVLGI</sequence>
<feature type="binding site" evidence="13">
    <location>
        <position position="39"/>
    </location>
    <ligand>
        <name>NADP(+)</name>
        <dbReference type="ChEBI" id="CHEBI:58349"/>
    </ligand>
</feature>
<dbReference type="InterPro" id="IPR036291">
    <property type="entry name" value="NAD(P)-bd_dom_sf"/>
</dbReference>